<dbReference type="InterPro" id="IPR011012">
    <property type="entry name" value="Longin-like_dom_sf"/>
</dbReference>
<dbReference type="GO" id="GO:0016192">
    <property type="term" value="P:vesicle-mediated transport"/>
    <property type="evidence" value="ECO:0007669"/>
    <property type="project" value="InterPro"/>
</dbReference>
<dbReference type="OrthoDB" id="870at2759"/>
<dbReference type="SUPFAM" id="SSF64356">
    <property type="entry name" value="SNARE-like"/>
    <property type="match status" value="1"/>
</dbReference>
<dbReference type="InterPro" id="IPR001392">
    <property type="entry name" value="Clathrin_mu"/>
</dbReference>
<dbReference type="CDD" id="cd09252">
    <property type="entry name" value="AP-3_Mu3_Cterm"/>
    <property type="match status" value="1"/>
</dbReference>
<dbReference type="CDD" id="cd14837">
    <property type="entry name" value="AP3_Mu_N"/>
    <property type="match status" value="1"/>
</dbReference>
<dbReference type="GO" id="GO:0006886">
    <property type="term" value="P:intracellular protein transport"/>
    <property type="evidence" value="ECO:0007669"/>
    <property type="project" value="UniProtKB-UniRule"/>
</dbReference>
<reference evidence="8" key="1">
    <citation type="journal article" date="2023" name="Commun. Biol.">
        <title>Genome analysis of Parmales, the sister group of diatoms, reveals the evolutionary specialization of diatoms from phago-mixotrophs to photoautotrophs.</title>
        <authorList>
            <person name="Ban H."/>
            <person name="Sato S."/>
            <person name="Yoshikawa S."/>
            <person name="Yamada K."/>
            <person name="Nakamura Y."/>
            <person name="Ichinomiya M."/>
            <person name="Sato N."/>
            <person name="Blanc-Mathieu R."/>
            <person name="Endo H."/>
            <person name="Kuwata A."/>
            <person name="Ogata H."/>
        </authorList>
    </citation>
    <scope>NUCLEOTIDE SEQUENCE [LARGE SCALE GENOMIC DNA]</scope>
    <source>
        <strain evidence="8">NIES 3700</strain>
    </source>
</reference>
<dbReference type="Gene3D" id="2.60.40.1170">
    <property type="entry name" value="Mu homology domain, subdomain B"/>
    <property type="match status" value="2"/>
</dbReference>
<keyword evidence="3 5" id="KW-0653">Protein transport</keyword>
<comment type="caution">
    <text evidence="7">The sequence shown here is derived from an EMBL/GenBank/DDBJ whole genome shotgun (WGS) entry which is preliminary data.</text>
</comment>
<protein>
    <recommendedName>
        <fullName evidence="6">MHD domain-containing protein</fullName>
    </recommendedName>
</protein>
<dbReference type="InterPro" id="IPR050431">
    <property type="entry name" value="Adaptor_comp_med_subunit"/>
</dbReference>
<dbReference type="SUPFAM" id="SSF49447">
    <property type="entry name" value="Second domain of Mu2 adaptin subunit (ap50) of ap2 adaptor"/>
    <property type="match status" value="1"/>
</dbReference>
<evidence type="ECO:0000256" key="3">
    <source>
        <dbReference type="ARBA" id="ARBA00022927"/>
    </source>
</evidence>
<evidence type="ECO:0000313" key="8">
    <source>
        <dbReference type="Proteomes" id="UP001165122"/>
    </source>
</evidence>
<evidence type="ECO:0000259" key="6">
    <source>
        <dbReference type="PROSITE" id="PS51072"/>
    </source>
</evidence>
<keyword evidence="8" id="KW-1185">Reference proteome</keyword>
<evidence type="ECO:0000313" key="7">
    <source>
        <dbReference type="EMBL" id="GMI07301.1"/>
    </source>
</evidence>
<accession>A0A9W7F960</accession>
<dbReference type="PRINTS" id="PR00314">
    <property type="entry name" value="CLATHRINADPT"/>
</dbReference>
<feature type="domain" description="MHD" evidence="6">
    <location>
        <begin position="188"/>
        <end position="441"/>
    </location>
</feature>
<evidence type="ECO:0000256" key="4">
    <source>
        <dbReference type="ARBA" id="ARBA00023136"/>
    </source>
</evidence>
<dbReference type="AlphaFoldDB" id="A0A9W7F960"/>
<evidence type="ECO:0000256" key="1">
    <source>
        <dbReference type="ARBA" id="ARBA00004308"/>
    </source>
</evidence>
<dbReference type="PROSITE" id="PS51072">
    <property type="entry name" value="MHD"/>
    <property type="match status" value="1"/>
</dbReference>
<dbReference type="EMBL" id="BRXW01000110">
    <property type="protein sequence ID" value="GMI07301.1"/>
    <property type="molecule type" value="Genomic_DNA"/>
</dbReference>
<keyword evidence="4" id="KW-0472">Membrane</keyword>
<dbReference type="GO" id="GO:0030131">
    <property type="term" value="C:clathrin adaptor complex"/>
    <property type="evidence" value="ECO:0007669"/>
    <property type="project" value="UniProtKB-UniRule"/>
</dbReference>
<name>A0A9W7F960_9STRA</name>
<comment type="similarity">
    <text evidence="5">Belongs to the adaptor complexes medium subunit family.</text>
</comment>
<evidence type="ECO:0000256" key="5">
    <source>
        <dbReference type="PIRNR" id="PIRNR005992"/>
    </source>
</evidence>
<dbReference type="PIRSF" id="PIRSF005992">
    <property type="entry name" value="Clathrin_mu"/>
    <property type="match status" value="1"/>
</dbReference>
<dbReference type="Pfam" id="PF00928">
    <property type="entry name" value="Adap_comp_sub"/>
    <property type="match status" value="1"/>
</dbReference>
<gene>
    <name evidence="7" type="ORF">TrLO_g6109</name>
</gene>
<evidence type="ECO:0000256" key="2">
    <source>
        <dbReference type="ARBA" id="ARBA00022448"/>
    </source>
</evidence>
<dbReference type="PANTHER" id="PTHR10529">
    <property type="entry name" value="AP COMPLEX SUBUNIT MU"/>
    <property type="match status" value="1"/>
</dbReference>
<keyword evidence="2 5" id="KW-0813">Transport</keyword>
<sequence>MITSLFILSLGGEVLIERHLRPSSSGRTAADFFWAQCQSGSENNVNSTSSENYKNIPPILQMGSTYIISSFRDSLIFLCTTATEHPPLLCIEFLHRLASTFSDYFGTPVDDELIKENFSTVYMLLEEMNDYGNPLTTEPNALQSMIIPPTVLGKIQQVISGTNNVKESLPDGTVSNMPWRRAGVKYAQNEIYVDLVEEIDAIVDVNGQVISSDINGSIQCQSKLSGVPDLTLTFRDPDVIDDCSFHPCIRYNRYDNEKVISFVPPDGNFELMRYRVKNMSRVITPPIFCTPQLSFGGEGDGKRGEGRISVLVGLKTVSSLIFPNQKGPMILEDVVVTVTFPRVVRTANLTANAGSVLYDEATKIAKWRIPKIGGQKNVQLTGSMVVKGHRPEECPPIQLEWKIPMASVSGLSVSGLSVVNEAYKPYKGVRTITKSGKFTVRCS</sequence>
<comment type="subcellular location">
    <subcellularLocation>
        <location evidence="1">Endomembrane system</location>
    </subcellularLocation>
</comment>
<dbReference type="Gene3D" id="3.30.450.60">
    <property type="match status" value="1"/>
</dbReference>
<organism evidence="7 8">
    <name type="scientific">Triparma laevis f. longispina</name>
    <dbReference type="NCBI Taxonomy" id="1714387"/>
    <lineage>
        <taxon>Eukaryota</taxon>
        <taxon>Sar</taxon>
        <taxon>Stramenopiles</taxon>
        <taxon>Ochrophyta</taxon>
        <taxon>Bolidophyceae</taxon>
        <taxon>Parmales</taxon>
        <taxon>Triparmaceae</taxon>
        <taxon>Triparma</taxon>
    </lineage>
</organism>
<dbReference type="InterPro" id="IPR036168">
    <property type="entry name" value="AP2_Mu_C_sf"/>
</dbReference>
<dbReference type="GO" id="GO:0012505">
    <property type="term" value="C:endomembrane system"/>
    <property type="evidence" value="ECO:0007669"/>
    <property type="project" value="UniProtKB-SubCell"/>
</dbReference>
<dbReference type="Proteomes" id="UP001165122">
    <property type="component" value="Unassembled WGS sequence"/>
</dbReference>
<proteinExistence type="inferred from homology"/>
<dbReference type="InterPro" id="IPR028565">
    <property type="entry name" value="MHD"/>
</dbReference>